<feature type="domain" description="Nudix hydrolase" evidence="7">
    <location>
        <begin position="6"/>
        <end position="133"/>
    </location>
</feature>
<dbReference type="PROSITE" id="PS00893">
    <property type="entry name" value="NUDIX_BOX"/>
    <property type="match status" value="1"/>
</dbReference>
<evidence type="ECO:0000256" key="2">
    <source>
        <dbReference type="ARBA" id="ARBA00005582"/>
    </source>
</evidence>
<comment type="cofactor">
    <cofactor evidence="1">
        <name>Mg(2+)</name>
        <dbReference type="ChEBI" id="CHEBI:18420"/>
    </cofactor>
</comment>
<reference evidence="8 9" key="1">
    <citation type="submission" date="2011-02" db="EMBL/GenBank/DDBJ databases">
        <authorList>
            <person name="Nelson K.E."/>
            <person name="Sutton G."/>
            <person name="Torralba M."/>
            <person name="Durkin S."/>
            <person name="Harkins D."/>
            <person name="Montgomery R."/>
            <person name="Ziemer C."/>
            <person name="Klaassens E."/>
            <person name="Ocuiv P."/>
            <person name="Morrison M."/>
        </authorList>
    </citation>
    <scope>NUCLEOTIDE SEQUENCE [LARGE SCALE GENOMIC DNA]</scope>
    <source>
        <strain evidence="8 9">8</strain>
    </source>
</reference>
<dbReference type="Gene3D" id="3.90.79.10">
    <property type="entry name" value="Nucleoside Triphosphate Pyrophosphohydrolase"/>
    <property type="match status" value="1"/>
</dbReference>
<keyword evidence="9" id="KW-1185">Reference proteome</keyword>
<dbReference type="CDD" id="cd18875">
    <property type="entry name" value="NUDIX_Hydrolase"/>
    <property type="match status" value="1"/>
</dbReference>
<dbReference type="SUPFAM" id="SSF55811">
    <property type="entry name" value="Nudix"/>
    <property type="match status" value="1"/>
</dbReference>
<evidence type="ECO:0000256" key="1">
    <source>
        <dbReference type="ARBA" id="ARBA00001946"/>
    </source>
</evidence>
<evidence type="ECO:0000313" key="9">
    <source>
        <dbReference type="Proteomes" id="UP000004259"/>
    </source>
</evidence>
<comment type="similarity">
    <text evidence="2 6">Belongs to the Nudix hydrolase family.</text>
</comment>
<proteinExistence type="inferred from homology"/>
<dbReference type="InterPro" id="IPR020084">
    <property type="entry name" value="NUDIX_hydrolase_CS"/>
</dbReference>
<dbReference type="PROSITE" id="PS51462">
    <property type="entry name" value="NUDIX"/>
    <property type="match status" value="1"/>
</dbReference>
<dbReference type="OrthoDB" id="9788922at2"/>
<dbReference type="RefSeq" id="WP_002849581.1">
    <property type="nucleotide sequence ID" value="NZ_ADKM02000078.1"/>
</dbReference>
<dbReference type="GO" id="GO:0046872">
    <property type="term" value="F:metal ion binding"/>
    <property type="evidence" value="ECO:0007669"/>
    <property type="project" value="UniProtKB-KW"/>
</dbReference>
<name>E9SCA5_RUMAL</name>
<dbReference type="InterPro" id="IPR015797">
    <property type="entry name" value="NUDIX_hydrolase-like_dom_sf"/>
</dbReference>
<dbReference type="PANTHER" id="PTHR43758">
    <property type="entry name" value="7,8-DIHYDRO-8-OXOGUANINE TRIPHOSPHATASE"/>
    <property type="match status" value="1"/>
</dbReference>
<evidence type="ECO:0000313" key="8">
    <source>
        <dbReference type="EMBL" id="EGC03084.1"/>
    </source>
</evidence>
<dbReference type="Proteomes" id="UP000004259">
    <property type="component" value="Unassembled WGS sequence"/>
</dbReference>
<protein>
    <submittedName>
        <fullName evidence="8">Hydrolase, NUDIX family</fullName>
    </submittedName>
</protein>
<dbReference type="InterPro" id="IPR000086">
    <property type="entry name" value="NUDIX_hydrolase_dom"/>
</dbReference>
<evidence type="ECO:0000259" key="7">
    <source>
        <dbReference type="PROSITE" id="PS51462"/>
    </source>
</evidence>
<keyword evidence="4 6" id="KW-0378">Hydrolase</keyword>
<sequence length="154" mass="17384">MRRTEECELTVLCMLRDGNKVLMQDRVGKSWAGYTFPGGHIEAGESVVDAVVREMREETGLTVLDPRICGVKQFPLKDGDYAGGRYIVFLFEATKYSGELISSDEGEMHWVDISEIDGLPTVDDFGELMEVMSGKDLSEFMYVVENGEWRVIKK</sequence>
<gene>
    <name evidence="8" type="ORF">CUS_4545</name>
</gene>
<keyword evidence="3" id="KW-0479">Metal-binding</keyword>
<dbReference type="InterPro" id="IPR020476">
    <property type="entry name" value="Nudix_hydrolase"/>
</dbReference>
<dbReference type="AlphaFoldDB" id="E9SCA5"/>
<dbReference type="GO" id="GO:0005737">
    <property type="term" value="C:cytoplasm"/>
    <property type="evidence" value="ECO:0007669"/>
    <property type="project" value="TreeGrafter"/>
</dbReference>
<dbReference type="PRINTS" id="PR00502">
    <property type="entry name" value="NUDIXFAMILY"/>
</dbReference>
<evidence type="ECO:0000256" key="4">
    <source>
        <dbReference type="ARBA" id="ARBA00022801"/>
    </source>
</evidence>
<dbReference type="eggNOG" id="COG1051">
    <property type="taxonomic scope" value="Bacteria"/>
</dbReference>
<evidence type="ECO:0000256" key="5">
    <source>
        <dbReference type="ARBA" id="ARBA00022842"/>
    </source>
</evidence>
<evidence type="ECO:0000256" key="3">
    <source>
        <dbReference type="ARBA" id="ARBA00022723"/>
    </source>
</evidence>
<dbReference type="EMBL" id="ADKM02000078">
    <property type="protein sequence ID" value="EGC03084.1"/>
    <property type="molecule type" value="Genomic_DNA"/>
</dbReference>
<keyword evidence="5" id="KW-0460">Magnesium</keyword>
<dbReference type="PANTHER" id="PTHR43758:SF2">
    <property type="entry name" value="OXIDIZED PURINE NUCLEOSIDE TRIPHOSPHATE HYDROLASE"/>
    <property type="match status" value="1"/>
</dbReference>
<dbReference type="GO" id="GO:0016818">
    <property type="term" value="F:hydrolase activity, acting on acid anhydrides, in phosphorus-containing anhydrides"/>
    <property type="evidence" value="ECO:0007669"/>
    <property type="project" value="TreeGrafter"/>
</dbReference>
<dbReference type="STRING" id="246199.CUS_4545"/>
<evidence type="ECO:0000256" key="6">
    <source>
        <dbReference type="RuleBase" id="RU003476"/>
    </source>
</evidence>
<accession>E9SCA5</accession>
<dbReference type="Pfam" id="PF00293">
    <property type="entry name" value="NUDIX"/>
    <property type="match status" value="1"/>
</dbReference>
<organism evidence="8 9">
    <name type="scientific">Ruminococcus albus 8</name>
    <dbReference type="NCBI Taxonomy" id="246199"/>
    <lineage>
        <taxon>Bacteria</taxon>
        <taxon>Bacillati</taxon>
        <taxon>Bacillota</taxon>
        <taxon>Clostridia</taxon>
        <taxon>Eubacteriales</taxon>
        <taxon>Oscillospiraceae</taxon>
        <taxon>Ruminococcus</taxon>
    </lineage>
</organism>
<comment type="caution">
    <text evidence="8">The sequence shown here is derived from an EMBL/GenBank/DDBJ whole genome shotgun (WGS) entry which is preliminary data.</text>
</comment>